<keyword evidence="3" id="KW-1185">Reference proteome</keyword>
<gene>
    <name evidence="2" type="ORF">ACH4F9_42640</name>
</gene>
<accession>A0ABW7R348</accession>
<reference evidence="2 3" key="1">
    <citation type="submission" date="2024-10" db="EMBL/GenBank/DDBJ databases">
        <title>The Natural Products Discovery Center: Release of the First 8490 Sequenced Strains for Exploring Actinobacteria Biosynthetic Diversity.</title>
        <authorList>
            <person name="Kalkreuter E."/>
            <person name="Kautsar S.A."/>
            <person name="Yang D."/>
            <person name="Bader C.D."/>
            <person name="Teijaro C.N."/>
            <person name="Fluegel L."/>
            <person name="Davis C.M."/>
            <person name="Simpson J.R."/>
            <person name="Lauterbach L."/>
            <person name="Steele A.D."/>
            <person name="Gui C."/>
            <person name="Meng S."/>
            <person name="Li G."/>
            <person name="Viehrig K."/>
            <person name="Ye F."/>
            <person name="Su P."/>
            <person name="Kiefer A.F."/>
            <person name="Nichols A."/>
            <person name="Cepeda A.J."/>
            <person name="Yan W."/>
            <person name="Fan B."/>
            <person name="Jiang Y."/>
            <person name="Adhikari A."/>
            <person name="Zheng C.-J."/>
            <person name="Schuster L."/>
            <person name="Cowan T.M."/>
            <person name="Smanski M.J."/>
            <person name="Chevrette M.G."/>
            <person name="De Carvalho L.P.S."/>
            <person name="Shen B."/>
        </authorList>
    </citation>
    <scope>NUCLEOTIDE SEQUENCE [LARGE SCALE GENOMIC DNA]</scope>
    <source>
        <strain evidence="2 3">NPDC017990</strain>
    </source>
</reference>
<dbReference type="RefSeq" id="WP_397718743.1">
    <property type="nucleotide sequence ID" value="NZ_JBIRGN010000014.1"/>
</dbReference>
<name>A0ABW7R348_9ACTN</name>
<evidence type="ECO:0000313" key="2">
    <source>
        <dbReference type="EMBL" id="MFH8551696.1"/>
    </source>
</evidence>
<evidence type="ECO:0000313" key="3">
    <source>
        <dbReference type="Proteomes" id="UP001610818"/>
    </source>
</evidence>
<sequence>MTDTAVEITPQEAAPAKTPPEETLPEALGARRIADLMADRTGEPVIAADVEELVAHQALAAVDSFKGWPMYATADALALDADLIRRTVAERVEWQQASVHKNNAAERIGWHWRDVQRMACEGRLTEGRLGRYLIADLDRLASECEGEQHITAQAAAELLEIRPADWKYVEAAGWVQPAETYEKPAGGSRYRTITVALFKLAEVRALR</sequence>
<organism evidence="2 3">
    <name type="scientific">Streptomyces longisporoflavus</name>
    <dbReference type="NCBI Taxonomy" id="28044"/>
    <lineage>
        <taxon>Bacteria</taxon>
        <taxon>Bacillati</taxon>
        <taxon>Actinomycetota</taxon>
        <taxon>Actinomycetes</taxon>
        <taxon>Kitasatosporales</taxon>
        <taxon>Streptomycetaceae</taxon>
        <taxon>Streptomyces</taxon>
    </lineage>
</organism>
<proteinExistence type="predicted"/>
<protein>
    <submittedName>
        <fullName evidence="2">Uncharacterized protein</fullName>
    </submittedName>
</protein>
<dbReference type="Proteomes" id="UP001610818">
    <property type="component" value="Unassembled WGS sequence"/>
</dbReference>
<comment type="caution">
    <text evidence="2">The sequence shown here is derived from an EMBL/GenBank/DDBJ whole genome shotgun (WGS) entry which is preliminary data.</text>
</comment>
<dbReference type="EMBL" id="JBIRGQ010000014">
    <property type="protein sequence ID" value="MFH8551696.1"/>
    <property type="molecule type" value="Genomic_DNA"/>
</dbReference>
<feature type="region of interest" description="Disordered" evidence="1">
    <location>
        <begin position="1"/>
        <end position="23"/>
    </location>
</feature>
<evidence type="ECO:0000256" key="1">
    <source>
        <dbReference type="SAM" id="MobiDB-lite"/>
    </source>
</evidence>